<evidence type="ECO:0000259" key="2">
    <source>
        <dbReference type="PROSITE" id="PS50853"/>
    </source>
</evidence>
<dbReference type="InterPro" id="IPR036116">
    <property type="entry name" value="FN3_sf"/>
</dbReference>
<accession>A0A830FH98</accession>
<name>A0A830FH98_9EURY</name>
<sequence length="845" mass="90991">MPVTFTTLLPDAEQPTLGNGVEDEVAVDWPDTINNGRYRVEIRETGQSAWDSSATGYAQQIVNDSTTSTTFGGREDGEKYEVRLRTESNDAGAGAWTTPTSIVTKFPGATNPQITDVAERELTLEWTDNSDNEDGFKVFLREELDPRFDTGFGDWQEHAVADPNQTSITLTGLQPNHDYEVYVRAFTEDAQADSVVVDTTTLVEHPDCWQLELRKGGEIVTLSEDIGAPSISREPTALASWSLDVPEADWIKEWKLADAYLWFNGALVLQGEFERDSRRGSDVEMTLHGSGVLAKLDRGGNRHTADSIEGWKSIQQYLNSLDRVNPTVHPPTSSVVDEGLVVQDGADQSSLSSIFDTSDGTLPAEVSNGVVTPLQTAFHVDARNAGGVHTQTDAALGGSGDYVDGFAAYLANSGDHVDGTAVLDHTIPESAVGLAVRQAADDTAGMEYTVDGNVVDTIPQGASGIAFNWTDVATGAYSNGSGYTGGDLSGSVSISVEATSVGSGEAMAVDWIVLYDKRYYDIEDFPEATDSNQQLPGPAEYPAVDIPTTAFSQSYNITVAHVTTDASSTDGAFALAATNDGGDTWVSASGSASADLSFDTLGTTIQGRVTLGPTGTSSSTPTQGVDAQTISSWELAIDTNSIAVFDDEEYVGTPWENLQRMCSDAGMLATAEYRDDDQIDVVVMEPGAVTKTADWERLDYTRDNDWSKYANVLSAFGAEQEDGTRLEAAARSQSEVDQYGEREGKALFKPEISNEQQLKNLVRVELSKLIAKRDPSASVDIAPQAIAPGYAYEVPCLDGEEVVLWRTEVDDRSSGRGSLEFGEPDDLADVFRQIHVDVRDVKDVV</sequence>
<keyword evidence="4" id="KW-1185">Reference proteome</keyword>
<dbReference type="InterPro" id="IPR050991">
    <property type="entry name" value="ECM_Regulatory_Proteins"/>
</dbReference>
<evidence type="ECO:0000256" key="1">
    <source>
        <dbReference type="ARBA" id="ARBA00022737"/>
    </source>
</evidence>
<dbReference type="OrthoDB" id="271458at2157"/>
<dbReference type="CDD" id="cd00063">
    <property type="entry name" value="FN3"/>
    <property type="match status" value="2"/>
</dbReference>
<reference evidence="3" key="2">
    <citation type="submission" date="2020-09" db="EMBL/GenBank/DDBJ databases">
        <authorList>
            <person name="Sun Q."/>
            <person name="Ohkuma M."/>
        </authorList>
    </citation>
    <scope>NUCLEOTIDE SEQUENCE</scope>
    <source>
        <strain evidence="3">JCM 19596</strain>
    </source>
</reference>
<evidence type="ECO:0000313" key="3">
    <source>
        <dbReference type="EMBL" id="GGL55197.1"/>
    </source>
</evidence>
<dbReference type="SMART" id="SM00060">
    <property type="entry name" value="FN3"/>
    <property type="match status" value="2"/>
</dbReference>
<dbReference type="PANTHER" id="PTHR46708">
    <property type="entry name" value="TENASCIN"/>
    <property type="match status" value="1"/>
</dbReference>
<dbReference type="RefSeq" id="WP_188976777.1">
    <property type="nucleotide sequence ID" value="NZ_BMPG01000001.1"/>
</dbReference>
<proteinExistence type="predicted"/>
<dbReference type="EMBL" id="BMPG01000001">
    <property type="protein sequence ID" value="GGL55197.1"/>
    <property type="molecule type" value="Genomic_DNA"/>
</dbReference>
<dbReference type="InterPro" id="IPR003961">
    <property type="entry name" value="FN3_dom"/>
</dbReference>
<dbReference type="PROSITE" id="PS50853">
    <property type="entry name" value="FN3"/>
    <property type="match status" value="1"/>
</dbReference>
<gene>
    <name evidence="3" type="ORF">GCM10009039_11650</name>
</gene>
<dbReference type="Proteomes" id="UP000607197">
    <property type="component" value="Unassembled WGS sequence"/>
</dbReference>
<feature type="domain" description="Fibronectin type-III" evidence="2">
    <location>
        <begin position="108"/>
        <end position="207"/>
    </location>
</feature>
<dbReference type="PANTHER" id="PTHR46708:SF2">
    <property type="entry name" value="FIBRONECTIN TYPE-III DOMAIN-CONTAINING PROTEIN"/>
    <property type="match status" value="1"/>
</dbReference>
<protein>
    <recommendedName>
        <fullName evidence="2">Fibronectin type-III domain-containing protein</fullName>
    </recommendedName>
</protein>
<comment type="caution">
    <text evidence="3">The sequence shown here is derived from an EMBL/GenBank/DDBJ whole genome shotgun (WGS) entry which is preliminary data.</text>
</comment>
<dbReference type="InterPro" id="IPR013783">
    <property type="entry name" value="Ig-like_fold"/>
</dbReference>
<evidence type="ECO:0000313" key="4">
    <source>
        <dbReference type="Proteomes" id="UP000607197"/>
    </source>
</evidence>
<dbReference type="Pfam" id="PF00041">
    <property type="entry name" value="fn3"/>
    <property type="match status" value="1"/>
</dbReference>
<keyword evidence="1" id="KW-0677">Repeat</keyword>
<dbReference type="Gene3D" id="2.60.40.10">
    <property type="entry name" value="Immunoglobulins"/>
    <property type="match status" value="2"/>
</dbReference>
<dbReference type="AlphaFoldDB" id="A0A830FH98"/>
<reference evidence="3" key="1">
    <citation type="journal article" date="2014" name="Int. J. Syst. Evol. Microbiol.">
        <title>Complete genome sequence of Corynebacterium casei LMG S-19264T (=DSM 44701T), isolated from a smear-ripened cheese.</title>
        <authorList>
            <consortium name="US DOE Joint Genome Institute (JGI-PGF)"/>
            <person name="Walter F."/>
            <person name="Albersmeier A."/>
            <person name="Kalinowski J."/>
            <person name="Ruckert C."/>
        </authorList>
    </citation>
    <scope>NUCLEOTIDE SEQUENCE</scope>
    <source>
        <strain evidence="3">JCM 19596</strain>
    </source>
</reference>
<dbReference type="SUPFAM" id="SSF49265">
    <property type="entry name" value="Fibronectin type III"/>
    <property type="match status" value="1"/>
</dbReference>
<organism evidence="3 4">
    <name type="scientific">Halocalculus aciditolerans</name>
    <dbReference type="NCBI Taxonomy" id="1383812"/>
    <lineage>
        <taxon>Archaea</taxon>
        <taxon>Methanobacteriati</taxon>
        <taxon>Methanobacteriota</taxon>
        <taxon>Stenosarchaea group</taxon>
        <taxon>Halobacteria</taxon>
        <taxon>Halobacteriales</taxon>
        <taxon>Halobacteriaceae</taxon>
        <taxon>Halocalculus</taxon>
    </lineage>
</organism>